<proteinExistence type="predicted"/>
<accession>A0A3D3R4Z3</accession>
<sequence length="442" mass="50380">MRLKIVLPLLALSFSITSYAAEHTNIPARPEAASQIPDAFYKYIEREEPAYKWEIHDSFSYEGVTAYPVELTSQTWQGMTWKHWLYIFEPDNVQINSKVLLFVTGGSNGGQPNEKRLKPAFLLAKTTGARVALLTQVPNQPLFDGKKEDDLITETWLRYLKTGDENWPLLFPMAKSAVKAMDAIQEIALEKRNLVIDGFVITGASKRGWTSWLTPVVDKRIIATAPIVIDTLNFRDQMKHQINTWGKYSEQIIDYTSKGLIVEGEESDREKRLRLMMDPYTYRQQLKLPKLLINGTNDPYWVVDAMRFYWSDLVGPKYVLQVPNAGHDLGGGVEYALQTLAAFFIHAATGKELPKLDWDNSKDYELKLTSSSKPAQVRLWTAQSDNKDFRQSKWTATEVSANESVYLAKINKPDKGHIAYYLEAIYTINNIPYSLCTITTSK</sequence>
<organism evidence="2 3">
    <name type="scientific">Gimesia maris</name>
    <dbReference type="NCBI Taxonomy" id="122"/>
    <lineage>
        <taxon>Bacteria</taxon>
        <taxon>Pseudomonadati</taxon>
        <taxon>Planctomycetota</taxon>
        <taxon>Planctomycetia</taxon>
        <taxon>Planctomycetales</taxon>
        <taxon>Planctomycetaceae</taxon>
        <taxon>Gimesia</taxon>
    </lineage>
</organism>
<feature type="signal peptide" evidence="1">
    <location>
        <begin position="1"/>
        <end position="20"/>
    </location>
</feature>
<dbReference type="EMBL" id="DQAY01000055">
    <property type="protein sequence ID" value="HCO23228.1"/>
    <property type="molecule type" value="Genomic_DNA"/>
</dbReference>
<gene>
    <name evidence="2" type="ORF">DIT97_09285</name>
</gene>
<name>A0A3D3R4Z3_9PLAN</name>
<evidence type="ECO:0000313" key="3">
    <source>
        <dbReference type="Proteomes" id="UP000263642"/>
    </source>
</evidence>
<evidence type="ECO:0000313" key="2">
    <source>
        <dbReference type="EMBL" id="HCO23228.1"/>
    </source>
</evidence>
<dbReference type="Gene3D" id="3.40.50.1820">
    <property type="entry name" value="alpha/beta hydrolase"/>
    <property type="match status" value="1"/>
</dbReference>
<keyword evidence="1" id="KW-0732">Signal</keyword>
<dbReference type="PANTHER" id="PTHR31497:SF0">
    <property type="entry name" value="AUTOCRINE PROLIFERATION REPRESSOR PROTEIN A"/>
    <property type="match status" value="1"/>
</dbReference>
<dbReference type="Proteomes" id="UP000263642">
    <property type="component" value="Unassembled WGS sequence"/>
</dbReference>
<comment type="caution">
    <text evidence="2">The sequence shown here is derived from an EMBL/GenBank/DDBJ whole genome shotgun (WGS) entry which is preliminary data.</text>
</comment>
<dbReference type="AlphaFoldDB" id="A0A3D3R4Z3"/>
<dbReference type="Pfam" id="PF10142">
    <property type="entry name" value="PhoPQ_related"/>
    <property type="match status" value="1"/>
</dbReference>
<dbReference type="InterPro" id="IPR029058">
    <property type="entry name" value="AB_hydrolase_fold"/>
</dbReference>
<dbReference type="InterPro" id="IPR009199">
    <property type="entry name" value="PhoPQ-act_pathogen-rel_PqaA"/>
</dbReference>
<dbReference type="SUPFAM" id="SSF53474">
    <property type="entry name" value="alpha/beta-Hydrolases"/>
    <property type="match status" value="1"/>
</dbReference>
<dbReference type="PIRSF" id="PIRSF014728">
    <property type="entry name" value="PqaA"/>
    <property type="match status" value="1"/>
</dbReference>
<protein>
    <submittedName>
        <fullName evidence="2">Phenylacetic acid degradation protein</fullName>
    </submittedName>
</protein>
<evidence type="ECO:0000256" key="1">
    <source>
        <dbReference type="SAM" id="SignalP"/>
    </source>
</evidence>
<dbReference type="PANTHER" id="PTHR31497">
    <property type="entry name" value="AUTOCRINE PROLIFERATION REPRESSOR PROTEIN A"/>
    <property type="match status" value="1"/>
</dbReference>
<reference evidence="2 3" key="1">
    <citation type="journal article" date="2018" name="Nat. Biotechnol.">
        <title>A standardized bacterial taxonomy based on genome phylogeny substantially revises the tree of life.</title>
        <authorList>
            <person name="Parks D.H."/>
            <person name="Chuvochina M."/>
            <person name="Waite D.W."/>
            <person name="Rinke C."/>
            <person name="Skarshewski A."/>
            <person name="Chaumeil P.A."/>
            <person name="Hugenholtz P."/>
        </authorList>
    </citation>
    <scope>NUCLEOTIDE SEQUENCE [LARGE SCALE GENOMIC DNA]</scope>
    <source>
        <strain evidence="2">UBA9375</strain>
    </source>
</reference>
<feature type="chain" id="PRO_5017646250" evidence="1">
    <location>
        <begin position="21"/>
        <end position="442"/>
    </location>
</feature>